<name>A0A4R2GYB2_9HYPH</name>
<keyword evidence="11" id="KW-1185">Reference proteome</keyword>
<protein>
    <recommendedName>
        <fullName evidence="3">cellulase</fullName>
        <ecNumber evidence="3">3.2.1.4</ecNumber>
    </recommendedName>
</protein>
<dbReference type="GO" id="GO:0008810">
    <property type="term" value="F:cellulase activity"/>
    <property type="evidence" value="ECO:0007669"/>
    <property type="project" value="UniProtKB-EC"/>
</dbReference>
<keyword evidence="7" id="KW-0624">Polysaccharide degradation</keyword>
<dbReference type="InterPro" id="IPR008928">
    <property type="entry name" value="6-hairpin_glycosidase_sf"/>
</dbReference>
<gene>
    <name evidence="10" type="ORF">EV666_101245</name>
</gene>
<dbReference type="PROSITE" id="PS51257">
    <property type="entry name" value="PROKAR_LIPOPROTEIN"/>
    <property type="match status" value="1"/>
</dbReference>
<dbReference type="EMBL" id="SLWL01000001">
    <property type="protein sequence ID" value="TCO15995.1"/>
    <property type="molecule type" value="Genomic_DNA"/>
</dbReference>
<dbReference type="AlphaFoldDB" id="A0A4R2GYB2"/>
<dbReference type="Gene3D" id="1.50.10.10">
    <property type="match status" value="1"/>
</dbReference>
<comment type="caution">
    <text evidence="10">The sequence shown here is derived from an EMBL/GenBank/DDBJ whole genome shotgun (WGS) entry which is preliminary data.</text>
</comment>
<dbReference type="InterPro" id="IPR012341">
    <property type="entry name" value="6hp_glycosidase-like_sf"/>
</dbReference>
<dbReference type="EC" id="3.2.1.4" evidence="3"/>
<evidence type="ECO:0000256" key="7">
    <source>
        <dbReference type="ARBA" id="ARBA00023326"/>
    </source>
</evidence>
<evidence type="ECO:0000256" key="4">
    <source>
        <dbReference type="ARBA" id="ARBA00022801"/>
    </source>
</evidence>
<evidence type="ECO:0000256" key="2">
    <source>
        <dbReference type="ARBA" id="ARBA00009209"/>
    </source>
</evidence>
<accession>A0A4R2GYB2</accession>
<evidence type="ECO:0000256" key="5">
    <source>
        <dbReference type="ARBA" id="ARBA00023001"/>
    </source>
</evidence>
<evidence type="ECO:0000256" key="9">
    <source>
        <dbReference type="SAM" id="SignalP"/>
    </source>
</evidence>
<sequence length="415" mass="44928">MKSIGPRSRRLKDGRLFQALLAGAGAMVMACGAARAQAPAPDAPNRHPPGQQVQAQPAPGQAGNGQATGELPELRLDTRAIPLGGALKTPEVWAAFKARFVTDQGRVVDTANGMISHSEGQGYGMLAAVAANDREGFERIWGWTRANLMVRDDKLLAWRWDPDKRPGVGDMNNATDGDILVAWALAEAGELWNNVAYRVEARRIAVEVGRKTVLFKTRWGALLLPSIFGFGAEQRPDGPVVNVSYWVFPAFPRLYLVAPEIDWAGLSRSGMELLAKGRFGPAQLPTEWMSARGATLRPAEGFPQNFGYNAIRIPLYMAWAGLGDRADYAPFVKLWSPGGKGTGVVDARSGRSQGMNESGYASIAALTLCAVNGAPAPEDFLRPRANENYYPAILHLMSVIAMQMRYPNCLRGAGR</sequence>
<comment type="catalytic activity">
    <reaction evidence="1">
        <text>Endohydrolysis of (1-&gt;4)-beta-D-glucosidic linkages in cellulose, lichenin and cereal beta-D-glucans.</text>
        <dbReference type="EC" id="3.2.1.4"/>
    </reaction>
</comment>
<keyword evidence="6" id="KW-0326">Glycosidase</keyword>
<feature type="region of interest" description="Disordered" evidence="8">
    <location>
        <begin position="38"/>
        <end position="68"/>
    </location>
</feature>
<feature type="compositionally biased region" description="Low complexity" evidence="8">
    <location>
        <begin position="48"/>
        <end position="67"/>
    </location>
</feature>
<evidence type="ECO:0000256" key="6">
    <source>
        <dbReference type="ARBA" id="ARBA00023295"/>
    </source>
</evidence>
<feature type="signal peptide" evidence="9">
    <location>
        <begin position="1"/>
        <end position="36"/>
    </location>
</feature>
<feature type="chain" id="PRO_5020447338" description="cellulase" evidence="9">
    <location>
        <begin position="37"/>
        <end position="415"/>
    </location>
</feature>
<comment type="similarity">
    <text evidence="2">Belongs to the glycosyl hydrolase 8 (cellulase D) family.</text>
</comment>
<evidence type="ECO:0000313" key="10">
    <source>
        <dbReference type="EMBL" id="TCO15995.1"/>
    </source>
</evidence>
<evidence type="ECO:0000313" key="11">
    <source>
        <dbReference type="Proteomes" id="UP000294881"/>
    </source>
</evidence>
<keyword evidence="7" id="KW-0119">Carbohydrate metabolism</keyword>
<dbReference type="RefSeq" id="WP_245514135.1">
    <property type="nucleotide sequence ID" value="NZ_JBHUNN010000002.1"/>
</dbReference>
<organism evidence="10 11">
    <name type="scientific">Camelimonas lactis</name>
    <dbReference type="NCBI Taxonomy" id="659006"/>
    <lineage>
        <taxon>Bacteria</taxon>
        <taxon>Pseudomonadati</taxon>
        <taxon>Pseudomonadota</taxon>
        <taxon>Alphaproteobacteria</taxon>
        <taxon>Hyphomicrobiales</taxon>
        <taxon>Chelatococcaceae</taxon>
        <taxon>Camelimonas</taxon>
    </lineage>
</organism>
<keyword evidence="4" id="KW-0378">Hydrolase</keyword>
<dbReference type="InterPro" id="IPR002037">
    <property type="entry name" value="Glyco_hydro_8"/>
</dbReference>
<dbReference type="Proteomes" id="UP000294881">
    <property type="component" value="Unassembled WGS sequence"/>
</dbReference>
<evidence type="ECO:0000256" key="1">
    <source>
        <dbReference type="ARBA" id="ARBA00000966"/>
    </source>
</evidence>
<evidence type="ECO:0000256" key="3">
    <source>
        <dbReference type="ARBA" id="ARBA00012601"/>
    </source>
</evidence>
<proteinExistence type="inferred from homology"/>
<dbReference type="SUPFAM" id="SSF48208">
    <property type="entry name" value="Six-hairpin glycosidases"/>
    <property type="match status" value="1"/>
</dbReference>
<keyword evidence="9" id="KW-0732">Signal</keyword>
<dbReference type="PRINTS" id="PR00735">
    <property type="entry name" value="GLHYDRLASE8"/>
</dbReference>
<keyword evidence="5" id="KW-0136">Cellulose degradation</keyword>
<dbReference type="Pfam" id="PF01270">
    <property type="entry name" value="Glyco_hydro_8"/>
    <property type="match status" value="1"/>
</dbReference>
<dbReference type="GO" id="GO:0030245">
    <property type="term" value="P:cellulose catabolic process"/>
    <property type="evidence" value="ECO:0007669"/>
    <property type="project" value="UniProtKB-KW"/>
</dbReference>
<reference evidence="10 11" key="1">
    <citation type="submission" date="2019-03" db="EMBL/GenBank/DDBJ databases">
        <title>Genomic Encyclopedia of Type Strains, Phase IV (KMG-IV): sequencing the most valuable type-strain genomes for metagenomic binning, comparative biology and taxonomic classification.</title>
        <authorList>
            <person name="Goeker M."/>
        </authorList>
    </citation>
    <scope>NUCLEOTIDE SEQUENCE [LARGE SCALE GENOMIC DNA]</scope>
    <source>
        <strain evidence="10 11">DSM 22958</strain>
    </source>
</reference>
<evidence type="ECO:0000256" key="8">
    <source>
        <dbReference type="SAM" id="MobiDB-lite"/>
    </source>
</evidence>